<accession>A0ABX7FD40</accession>
<dbReference type="Proteomes" id="UP000596387">
    <property type="component" value="Chromosome"/>
</dbReference>
<keyword evidence="1" id="KW-1133">Transmembrane helix</keyword>
<evidence type="ECO:0000256" key="1">
    <source>
        <dbReference type="SAM" id="Phobius"/>
    </source>
</evidence>
<sequence>MMITLIAFSILAGSALVVVGSLRMVTKDTLSVVTGCTARARASGTLHRRLAFVALWLLIFSLSYTV</sequence>
<keyword evidence="3" id="KW-1185">Reference proteome</keyword>
<evidence type="ECO:0000313" key="2">
    <source>
        <dbReference type="EMBL" id="QRF67979.1"/>
    </source>
</evidence>
<dbReference type="EMBL" id="CP047166">
    <property type="protein sequence ID" value="QRF67979.1"/>
    <property type="molecule type" value="Genomic_DNA"/>
</dbReference>
<protein>
    <submittedName>
        <fullName evidence="2">Uncharacterized protein</fullName>
    </submittedName>
</protein>
<proteinExistence type="predicted"/>
<reference evidence="2 3" key="1">
    <citation type="submission" date="2019-12" db="EMBL/GenBank/DDBJ databases">
        <title>Complete Genome Sequence of a Quorum-Sensing Bacterium,Rhodobacteraceae bacterium C31, Isolated from a marine microalgae symbiotic bacteria.</title>
        <authorList>
            <person name="Zhang Y."/>
        </authorList>
    </citation>
    <scope>NUCLEOTIDE SEQUENCE [LARGE SCALE GENOMIC DNA]</scope>
    <source>
        <strain evidence="2 3">C31</strain>
    </source>
</reference>
<keyword evidence="1" id="KW-0812">Transmembrane</keyword>
<organism evidence="2 3">
    <name type="scientific">Ponticoccus alexandrii</name>
    <dbReference type="NCBI Taxonomy" id="1943633"/>
    <lineage>
        <taxon>Bacteria</taxon>
        <taxon>Pseudomonadati</taxon>
        <taxon>Pseudomonadota</taxon>
        <taxon>Alphaproteobacteria</taxon>
        <taxon>Rhodobacterales</taxon>
        <taxon>Roseobacteraceae</taxon>
        <taxon>Ponticoccus</taxon>
    </lineage>
</organism>
<name>A0ABX7FD40_9RHOB</name>
<keyword evidence="1" id="KW-0472">Membrane</keyword>
<feature type="transmembrane region" description="Helical" evidence="1">
    <location>
        <begin position="46"/>
        <end position="64"/>
    </location>
</feature>
<dbReference type="RefSeq" id="WP_023851189.1">
    <property type="nucleotide sequence ID" value="NZ_CP047166.1"/>
</dbReference>
<gene>
    <name evidence="2" type="ORF">GQA70_17720</name>
</gene>
<feature type="transmembrane region" description="Helical" evidence="1">
    <location>
        <begin position="6"/>
        <end position="25"/>
    </location>
</feature>
<evidence type="ECO:0000313" key="3">
    <source>
        <dbReference type="Proteomes" id="UP000596387"/>
    </source>
</evidence>